<dbReference type="Gene3D" id="3.40.50.10140">
    <property type="entry name" value="Toll/interleukin-1 receptor homology (TIR) domain"/>
    <property type="match status" value="1"/>
</dbReference>
<sequence>MSIVISYAHEDTAFVDTLAANLFKNRIPVWVDRWELKVGDSILRKIESAIQDADALLVVLSKASVESEWCKKELTAGLVRELEAKSVFVLPIVVDDCNIPLFLKDKLYADFRKDKNKALKDVLEATARFTSDTLYRGTTPKMITDYGLYCFVSSDAVEINLTLLDMPVDQPYSVITEVLIKGNPAVAKRYNEFAKHGFDWFQREVLLVMVLEAVENNKAGFHVLEDSFPKSRGLTIADSA</sequence>
<gene>
    <name evidence="2" type="ORF">S06H3_28809</name>
</gene>
<evidence type="ECO:0000313" key="2">
    <source>
        <dbReference type="EMBL" id="GAI31258.1"/>
    </source>
</evidence>
<comment type="caution">
    <text evidence="2">The sequence shown here is derived from an EMBL/GenBank/DDBJ whole genome shotgun (WGS) entry which is preliminary data.</text>
</comment>
<dbReference type="InterPro" id="IPR000157">
    <property type="entry name" value="TIR_dom"/>
</dbReference>
<name>X1MIZ8_9ZZZZ</name>
<dbReference type="GO" id="GO:0007165">
    <property type="term" value="P:signal transduction"/>
    <property type="evidence" value="ECO:0007669"/>
    <property type="project" value="InterPro"/>
</dbReference>
<accession>X1MIZ8</accession>
<dbReference type="AlphaFoldDB" id="X1MIZ8"/>
<dbReference type="PROSITE" id="PS50104">
    <property type="entry name" value="TIR"/>
    <property type="match status" value="1"/>
</dbReference>
<organism evidence="2">
    <name type="scientific">marine sediment metagenome</name>
    <dbReference type="NCBI Taxonomy" id="412755"/>
    <lineage>
        <taxon>unclassified sequences</taxon>
        <taxon>metagenomes</taxon>
        <taxon>ecological metagenomes</taxon>
    </lineage>
</organism>
<dbReference type="InterPro" id="IPR035897">
    <property type="entry name" value="Toll_tir_struct_dom_sf"/>
</dbReference>
<feature type="domain" description="TIR" evidence="1">
    <location>
        <begin position="1"/>
        <end position="126"/>
    </location>
</feature>
<reference evidence="2" key="1">
    <citation type="journal article" date="2014" name="Front. Microbiol.">
        <title>High frequency of phylogenetically diverse reductive dehalogenase-homologous genes in deep subseafloor sedimentary metagenomes.</title>
        <authorList>
            <person name="Kawai M."/>
            <person name="Futagami T."/>
            <person name="Toyoda A."/>
            <person name="Takaki Y."/>
            <person name="Nishi S."/>
            <person name="Hori S."/>
            <person name="Arai W."/>
            <person name="Tsubouchi T."/>
            <person name="Morono Y."/>
            <person name="Uchiyama I."/>
            <person name="Ito T."/>
            <person name="Fujiyama A."/>
            <person name="Inagaki F."/>
            <person name="Takami H."/>
        </authorList>
    </citation>
    <scope>NUCLEOTIDE SEQUENCE</scope>
    <source>
        <strain evidence="2">Expedition CK06-06</strain>
    </source>
</reference>
<dbReference type="Pfam" id="PF13676">
    <property type="entry name" value="TIR_2"/>
    <property type="match status" value="1"/>
</dbReference>
<dbReference type="SUPFAM" id="SSF52200">
    <property type="entry name" value="Toll/Interleukin receptor TIR domain"/>
    <property type="match status" value="1"/>
</dbReference>
<protein>
    <recommendedName>
        <fullName evidence="1">TIR domain-containing protein</fullName>
    </recommendedName>
</protein>
<dbReference type="EMBL" id="BARV01016840">
    <property type="protein sequence ID" value="GAI31258.1"/>
    <property type="molecule type" value="Genomic_DNA"/>
</dbReference>
<proteinExistence type="predicted"/>
<feature type="non-terminal residue" evidence="2">
    <location>
        <position position="240"/>
    </location>
</feature>
<dbReference type="SMART" id="SM00255">
    <property type="entry name" value="TIR"/>
    <property type="match status" value="1"/>
</dbReference>
<evidence type="ECO:0000259" key="1">
    <source>
        <dbReference type="PROSITE" id="PS50104"/>
    </source>
</evidence>